<evidence type="ECO:0000259" key="8">
    <source>
        <dbReference type="PROSITE" id="PS50905"/>
    </source>
</evidence>
<feature type="binding site" evidence="5">
    <location>
        <position position="209"/>
    </location>
    <ligand>
        <name>Fe cation</name>
        <dbReference type="ChEBI" id="CHEBI:24875"/>
        <label>1</label>
    </ligand>
</feature>
<feature type="binding site" evidence="5">
    <location>
        <position position="132"/>
    </location>
    <ligand>
        <name>Fe cation</name>
        <dbReference type="ChEBI" id="CHEBI:24875"/>
        <label>1</label>
    </ligand>
</feature>
<dbReference type="GO" id="GO:0006826">
    <property type="term" value="P:iron ion transport"/>
    <property type="evidence" value="ECO:0007669"/>
    <property type="project" value="InterPro"/>
</dbReference>
<dbReference type="InterPro" id="IPR012347">
    <property type="entry name" value="Ferritin-like"/>
</dbReference>
<protein>
    <recommendedName>
        <fullName evidence="6">Ferritin</fullName>
        <ecNumber evidence="6">1.16.3.1</ecNumber>
    </recommendedName>
</protein>
<keyword evidence="10" id="KW-1185">Reference proteome</keyword>
<dbReference type="Pfam" id="PF00210">
    <property type="entry name" value="Ferritin"/>
    <property type="match status" value="1"/>
</dbReference>
<feature type="binding site" evidence="5">
    <location>
        <position position="129"/>
    </location>
    <ligand>
        <name>Fe cation</name>
        <dbReference type="ChEBI" id="CHEBI:24875"/>
        <label>1</label>
    </ligand>
</feature>
<dbReference type="GO" id="GO:0004322">
    <property type="term" value="F:ferroxidase activity"/>
    <property type="evidence" value="ECO:0007669"/>
    <property type="project" value="UniProtKB-EC"/>
</dbReference>
<comment type="similarity">
    <text evidence="1 6">Belongs to the ferritin family.</text>
</comment>
<proteinExistence type="inferred from homology"/>
<dbReference type="AlphaFoldDB" id="A0AAN7ZIE5"/>
<evidence type="ECO:0000313" key="9">
    <source>
        <dbReference type="EMBL" id="KAK5643462.1"/>
    </source>
</evidence>
<dbReference type="PROSITE" id="PS50905">
    <property type="entry name" value="FERRITIN_LIKE"/>
    <property type="match status" value="1"/>
</dbReference>
<dbReference type="SUPFAM" id="SSF47240">
    <property type="entry name" value="Ferritin-like"/>
    <property type="match status" value="1"/>
</dbReference>
<feature type="binding site" evidence="5">
    <location>
        <position position="175"/>
    </location>
    <ligand>
        <name>Fe cation</name>
        <dbReference type="ChEBI" id="CHEBI:24875"/>
        <label>1</label>
    </ligand>
</feature>
<feature type="region of interest" description="Disordered" evidence="7">
    <location>
        <begin position="249"/>
        <end position="270"/>
    </location>
</feature>
<dbReference type="Proteomes" id="UP001329430">
    <property type="component" value="Chromosome 5"/>
</dbReference>
<reference evidence="9 10" key="1">
    <citation type="journal article" date="2024" name="Insects">
        <title>An Improved Chromosome-Level Genome Assembly of the Firefly Pyrocoelia pectoralis.</title>
        <authorList>
            <person name="Fu X."/>
            <person name="Meyer-Rochow V.B."/>
            <person name="Ballantyne L."/>
            <person name="Zhu X."/>
        </authorList>
    </citation>
    <scope>NUCLEOTIDE SEQUENCE [LARGE SCALE GENOMIC DNA]</scope>
    <source>
        <strain evidence="9">XCY_ONT2</strain>
    </source>
</reference>
<evidence type="ECO:0000256" key="5">
    <source>
        <dbReference type="PIRSR" id="PIRSR601519-1"/>
    </source>
</evidence>
<dbReference type="PANTHER" id="PTHR11431">
    <property type="entry name" value="FERRITIN"/>
    <property type="match status" value="1"/>
</dbReference>
<feature type="domain" description="Ferritin-like diiron" evidence="8">
    <location>
        <begin position="77"/>
        <end position="227"/>
    </location>
</feature>
<organism evidence="9 10">
    <name type="scientific">Pyrocoelia pectoralis</name>
    <dbReference type="NCBI Taxonomy" id="417401"/>
    <lineage>
        <taxon>Eukaryota</taxon>
        <taxon>Metazoa</taxon>
        <taxon>Ecdysozoa</taxon>
        <taxon>Arthropoda</taxon>
        <taxon>Hexapoda</taxon>
        <taxon>Insecta</taxon>
        <taxon>Pterygota</taxon>
        <taxon>Neoptera</taxon>
        <taxon>Endopterygota</taxon>
        <taxon>Coleoptera</taxon>
        <taxon>Polyphaga</taxon>
        <taxon>Elateriformia</taxon>
        <taxon>Elateroidea</taxon>
        <taxon>Lampyridae</taxon>
        <taxon>Lampyrinae</taxon>
        <taxon>Pyrocoelia</taxon>
    </lineage>
</organism>
<evidence type="ECO:0000256" key="6">
    <source>
        <dbReference type="RuleBase" id="RU361145"/>
    </source>
</evidence>
<evidence type="ECO:0000256" key="3">
    <source>
        <dbReference type="ARBA" id="ARBA00022723"/>
    </source>
</evidence>
<gene>
    <name evidence="9" type="ORF">RI129_007307</name>
</gene>
<name>A0AAN7ZIE5_9COLE</name>
<evidence type="ECO:0000256" key="1">
    <source>
        <dbReference type="ARBA" id="ARBA00007513"/>
    </source>
</evidence>
<evidence type="ECO:0000256" key="4">
    <source>
        <dbReference type="ARBA" id="ARBA00023004"/>
    </source>
</evidence>
<dbReference type="GO" id="GO:0008198">
    <property type="term" value="F:ferrous iron binding"/>
    <property type="evidence" value="ECO:0007669"/>
    <property type="project" value="TreeGrafter"/>
</dbReference>
<feature type="binding site" evidence="5">
    <location>
        <position position="94"/>
    </location>
    <ligand>
        <name>Fe cation</name>
        <dbReference type="ChEBI" id="CHEBI:24875"/>
        <label>1</label>
    </ligand>
</feature>
<dbReference type="CDD" id="cd01056">
    <property type="entry name" value="Euk_Ferritin"/>
    <property type="match status" value="1"/>
</dbReference>
<accession>A0AAN7ZIE5</accession>
<comment type="caution">
    <text evidence="9">The sequence shown here is derived from an EMBL/GenBank/DDBJ whole genome shotgun (WGS) entry which is preliminary data.</text>
</comment>
<evidence type="ECO:0000313" key="10">
    <source>
        <dbReference type="Proteomes" id="UP001329430"/>
    </source>
</evidence>
<dbReference type="GO" id="GO:0006879">
    <property type="term" value="P:intracellular iron ion homeostasis"/>
    <property type="evidence" value="ECO:0007669"/>
    <property type="project" value="UniProtKB-KW"/>
</dbReference>
<dbReference type="EC" id="1.16.3.1" evidence="6"/>
<dbReference type="InterPro" id="IPR001519">
    <property type="entry name" value="Ferritin"/>
</dbReference>
<dbReference type="PANTHER" id="PTHR11431:SF75">
    <property type="entry name" value="FERRITIN"/>
    <property type="match status" value="1"/>
</dbReference>
<evidence type="ECO:0000256" key="2">
    <source>
        <dbReference type="ARBA" id="ARBA00022434"/>
    </source>
</evidence>
<sequence>MVLLNFSKLHLLLKVRNNLYIKYYKGPTFNDDPNLRRESQKYTKIFWKNCRTPALLGLYADYIQSRFYSCKVLTNNKSYHVEIEKCINEQILAEFNAMYMYLSMASYFGRTDVALPGCYGFFMNMHIEEHEHGLIFLNYQNMRGGKVILGNVQLPSDKIVCDGICSAFAMAVEMEKSIKEKLLAVNCLAEKHRDYGVIDLVTSYFIPEQDRSICEMSRLLHRVTKMGNQGISEYLFDKEIHRAFVKKGPKPYVPDYPSADKEPNKKDSYI</sequence>
<dbReference type="Gene3D" id="1.20.1260.10">
    <property type="match status" value="1"/>
</dbReference>
<dbReference type="InterPro" id="IPR008331">
    <property type="entry name" value="Ferritin_DPS_dom"/>
</dbReference>
<keyword evidence="3 5" id="KW-0479">Metal-binding</keyword>
<dbReference type="InterPro" id="IPR009078">
    <property type="entry name" value="Ferritin-like_SF"/>
</dbReference>
<evidence type="ECO:0000256" key="7">
    <source>
        <dbReference type="SAM" id="MobiDB-lite"/>
    </source>
</evidence>
<dbReference type="GO" id="GO:0008199">
    <property type="term" value="F:ferric iron binding"/>
    <property type="evidence" value="ECO:0007669"/>
    <property type="project" value="InterPro"/>
</dbReference>
<comment type="function">
    <text evidence="6">Stores iron in a soluble, non-toxic, readily available form. Important for iron homeostasis. Iron is taken up in the ferrous form and deposited as ferric hydroxides after oxidation.</text>
</comment>
<feature type="compositionally biased region" description="Basic and acidic residues" evidence="7">
    <location>
        <begin position="258"/>
        <end position="270"/>
    </location>
</feature>
<keyword evidence="4 5" id="KW-0408">Iron</keyword>
<dbReference type="InterPro" id="IPR009040">
    <property type="entry name" value="Ferritin-like_diiron"/>
</dbReference>
<keyword evidence="6" id="KW-0560">Oxidoreductase</keyword>
<keyword evidence="2 6" id="KW-0409">Iron storage</keyword>
<dbReference type="EMBL" id="JAVRBK010000005">
    <property type="protein sequence ID" value="KAK5643462.1"/>
    <property type="molecule type" value="Genomic_DNA"/>
</dbReference>
<comment type="catalytic activity">
    <reaction evidence="6">
        <text>4 Fe(2+) + O2 + 4 H(+) = 4 Fe(3+) + 2 H2O</text>
        <dbReference type="Rhea" id="RHEA:11148"/>
        <dbReference type="ChEBI" id="CHEBI:15377"/>
        <dbReference type="ChEBI" id="CHEBI:15378"/>
        <dbReference type="ChEBI" id="CHEBI:15379"/>
        <dbReference type="ChEBI" id="CHEBI:29033"/>
        <dbReference type="ChEBI" id="CHEBI:29034"/>
        <dbReference type="EC" id="1.16.3.1"/>
    </reaction>
</comment>
<dbReference type="GO" id="GO:0005737">
    <property type="term" value="C:cytoplasm"/>
    <property type="evidence" value="ECO:0007669"/>
    <property type="project" value="TreeGrafter"/>
</dbReference>